<dbReference type="PIRSF" id="PIRSF017082">
    <property type="entry name" value="YflP"/>
    <property type="match status" value="1"/>
</dbReference>
<gene>
    <name evidence="3" type="ORF">W822_11220</name>
</gene>
<dbReference type="InterPro" id="IPR042100">
    <property type="entry name" value="Bug_dom1"/>
</dbReference>
<evidence type="ECO:0000313" key="3">
    <source>
        <dbReference type="EMBL" id="ETF03354.1"/>
    </source>
</evidence>
<dbReference type="PANTHER" id="PTHR42928:SF5">
    <property type="entry name" value="BLR1237 PROTEIN"/>
    <property type="match status" value="1"/>
</dbReference>
<dbReference type="EMBL" id="AYXT01000009">
    <property type="protein sequence ID" value="ETF03354.1"/>
    <property type="molecule type" value="Genomic_DNA"/>
</dbReference>
<evidence type="ECO:0000256" key="2">
    <source>
        <dbReference type="SAM" id="SignalP"/>
    </source>
</evidence>
<dbReference type="PANTHER" id="PTHR42928">
    <property type="entry name" value="TRICARBOXYLATE-BINDING PROTEIN"/>
    <property type="match status" value="1"/>
</dbReference>
<dbReference type="PATRIC" id="fig|1424334.3.peg.2256"/>
<evidence type="ECO:0000313" key="4">
    <source>
        <dbReference type="Proteomes" id="UP000018733"/>
    </source>
</evidence>
<dbReference type="AlphaFoldDB" id="V8QWG6"/>
<accession>V8QWG6</accession>
<protein>
    <recommendedName>
        <fullName evidence="5">Tripartite tricarboxylate transporter substrate binding protein</fullName>
    </recommendedName>
</protein>
<organism evidence="3 4">
    <name type="scientific">Advenella kashmirensis W13003</name>
    <dbReference type="NCBI Taxonomy" id="1424334"/>
    <lineage>
        <taxon>Bacteria</taxon>
        <taxon>Pseudomonadati</taxon>
        <taxon>Pseudomonadota</taxon>
        <taxon>Betaproteobacteria</taxon>
        <taxon>Burkholderiales</taxon>
        <taxon>Alcaligenaceae</taxon>
    </lineage>
</organism>
<evidence type="ECO:0000256" key="1">
    <source>
        <dbReference type="ARBA" id="ARBA00006987"/>
    </source>
</evidence>
<dbReference type="SUPFAM" id="SSF53850">
    <property type="entry name" value="Periplasmic binding protein-like II"/>
    <property type="match status" value="1"/>
</dbReference>
<dbReference type="eggNOG" id="COG3181">
    <property type="taxonomic scope" value="Bacteria"/>
</dbReference>
<sequence>MQGACNVALLLVLMTPFSFFPIAASAQQAAEHYPDRPIRILLPFAAGGSTDGPMRVLAKHVSESLKQPVIIDYRPGAGGTLATQTVYSMKPDGYTLAVAVAGVYRMPYTMKINWDPSSDLTYVIGITGYAFGVVVPASSPFKTMNDMIAYAKQHPGVVTYGTPGVATTNHLTMERVAMKFGVKFNHIPYKGSGESLQALMAGQVDSAAETSAFVPLVQTGKLRVLTVWGQERMPRFPQIPTLRELGIDIVQSSPWGLVAPKGTDPAIVRKLHDAFKEAMGKEDFKKMLAQFDMTPEYRSSADFQAFAAAAMKNEKATIEQLGLNLKQ</sequence>
<keyword evidence="4" id="KW-1185">Reference proteome</keyword>
<comment type="caution">
    <text evidence="3">The sequence shown here is derived from an EMBL/GenBank/DDBJ whole genome shotgun (WGS) entry which is preliminary data.</text>
</comment>
<dbReference type="Proteomes" id="UP000018733">
    <property type="component" value="Unassembled WGS sequence"/>
</dbReference>
<reference evidence="3 4" key="1">
    <citation type="journal article" date="2014" name="Genome Announc.">
        <title>Draft Genome Sequence of Advenella kashmirensis Strain W13003, a Polycyclic Aromatic Hydrocarbon-Degrading Bacterium.</title>
        <authorList>
            <person name="Wang X."/>
            <person name="Jin D."/>
            <person name="Zhou L."/>
            <person name="Wu L."/>
            <person name="An W."/>
            <person name="Zhao L."/>
        </authorList>
    </citation>
    <scope>NUCLEOTIDE SEQUENCE [LARGE SCALE GENOMIC DNA]</scope>
    <source>
        <strain evidence="3 4">W13003</strain>
    </source>
</reference>
<proteinExistence type="inferred from homology"/>
<dbReference type="HOGENOM" id="CLU_045683_1_2_4"/>
<dbReference type="OrthoDB" id="8678477at2"/>
<comment type="similarity">
    <text evidence="1">Belongs to the UPF0065 (bug) family.</text>
</comment>
<dbReference type="Gene3D" id="3.40.190.150">
    <property type="entry name" value="Bordetella uptake gene, domain 1"/>
    <property type="match status" value="1"/>
</dbReference>
<keyword evidence="2" id="KW-0732">Signal</keyword>
<dbReference type="Gene3D" id="3.40.190.10">
    <property type="entry name" value="Periplasmic binding protein-like II"/>
    <property type="match status" value="1"/>
</dbReference>
<dbReference type="InterPro" id="IPR005064">
    <property type="entry name" value="BUG"/>
</dbReference>
<dbReference type="STRING" id="1424334.W822_11220"/>
<feature type="signal peptide" evidence="2">
    <location>
        <begin position="1"/>
        <end position="26"/>
    </location>
</feature>
<feature type="chain" id="PRO_5004773118" description="Tripartite tricarboxylate transporter substrate binding protein" evidence="2">
    <location>
        <begin position="27"/>
        <end position="327"/>
    </location>
</feature>
<dbReference type="CDD" id="cd07012">
    <property type="entry name" value="PBP2_Bug_TTT"/>
    <property type="match status" value="1"/>
</dbReference>
<dbReference type="Pfam" id="PF03401">
    <property type="entry name" value="TctC"/>
    <property type="match status" value="1"/>
</dbReference>
<name>V8QWG6_9BURK</name>
<evidence type="ECO:0008006" key="5">
    <source>
        <dbReference type="Google" id="ProtNLM"/>
    </source>
</evidence>